<feature type="compositionally biased region" description="Polar residues" evidence="1">
    <location>
        <begin position="25"/>
        <end position="38"/>
    </location>
</feature>
<dbReference type="AlphaFoldDB" id="B7P633"/>
<protein>
    <submittedName>
        <fullName evidence="2 3">Uncharacterized protein</fullName>
    </submittedName>
</protein>
<evidence type="ECO:0000256" key="1">
    <source>
        <dbReference type="SAM" id="MobiDB-lite"/>
    </source>
</evidence>
<evidence type="ECO:0000313" key="2">
    <source>
        <dbReference type="EMBL" id="EEC02055.1"/>
    </source>
</evidence>
<evidence type="ECO:0000313" key="4">
    <source>
        <dbReference type="Proteomes" id="UP000001555"/>
    </source>
</evidence>
<gene>
    <name evidence="2" type="ORF">IscW_ISCW000968</name>
</gene>
<evidence type="ECO:0000313" key="3">
    <source>
        <dbReference type="EnsemblMetazoa" id="ISCW000968-PA"/>
    </source>
</evidence>
<dbReference type="PaxDb" id="6945-B7P633"/>
<dbReference type="Proteomes" id="UP000001555">
    <property type="component" value="Unassembled WGS sequence"/>
</dbReference>
<dbReference type="EMBL" id="ABJB011121789">
    <property type="status" value="NOT_ANNOTATED_CDS"/>
    <property type="molecule type" value="Genomic_DNA"/>
</dbReference>
<dbReference type="InParanoid" id="B7P633"/>
<dbReference type="VEuPathDB" id="VectorBase:ISCI000968"/>
<dbReference type="EMBL" id="DS643964">
    <property type="protein sequence ID" value="EEC02055.1"/>
    <property type="molecule type" value="Genomic_DNA"/>
</dbReference>
<feature type="region of interest" description="Disordered" evidence="1">
    <location>
        <begin position="20"/>
        <end position="45"/>
    </location>
</feature>
<proteinExistence type="predicted"/>
<reference evidence="3" key="2">
    <citation type="submission" date="2020-05" db="UniProtKB">
        <authorList>
            <consortium name="EnsemblMetazoa"/>
        </authorList>
    </citation>
    <scope>IDENTIFICATION</scope>
    <source>
        <strain evidence="3">wikel</strain>
    </source>
</reference>
<accession>B7P633</accession>
<sequence>MYDFNKNSLKVLRLQVASPAAGQLTGHNNQHPTSTRRTVPSVDDMSGGIDELAVVERRVEPRFAKTKDGVRIRLD</sequence>
<dbReference type="EnsemblMetazoa" id="ISCW000968-RA">
    <property type="protein sequence ID" value="ISCW000968-PA"/>
    <property type="gene ID" value="ISCW000968"/>
</dbReference>
<reference evidence="2 4" key="1">
    <citation type="submission" date="2008-03" db="EMBL/GenBank/DDBJ databases">
        <title>Annotation of Ixodes scapularis.</title>
        <authorList>
            <consortium name="Ixodes scapularis Genome Project Consortium"/>
            <person name="Caler E."/>
            <person name="Hannick L.I."/>
            <person name="Bidwell S."/>
            <person name="Joardar V."/>
            <person name="Thiagarajan M."/>
            <person name="Amedeo P."/>
            <person name="Galinsky K.J."/>
            <person name="Schobel S."/>
            <person name="Inman J."/>
            <person name="Hostetler J."/>
            <person name="Miller J."/>
            <person name="Hammond M."/>
            <person name="Megy K."/>
            <person name="Lawson D."/>
            <person name="Kodira C."/>
            <person name="Sutton G."/>
            <person name="Meyer J."/>
            <person name="Hill C.A."/>
            <person name="Birren B."/>
            <person name="Nene V."/>
            <person name="Collins F."/>
            <person name="Alarcon-Chaidez F."/>
            <person name="Wikel S."/>
            <person name="Strausberg R."/>
        </authorList>
    </citation>
    <scope>NUCLEOTIDE SEQUENCE [LARGE SCALE GENOMIC DNA]</scope>
    <source>
        <strain evidence="4">Wikel</strain>
        <strain evidence="2">Wikel colony</strain>
    </source>
</reference>
<keyword evidence="4" id="KW-1185">Reference proteome</keyword>
<dbReference type="VEuPathDB" id="VectorBase:ISCW000968"/>
<organism>
    <name type="scientific">Ixodes scapularis</name>
    <name type="common">Black-legged tick</name>
    <name type="synonym">Deer tick</name>
    <dbReference type="NCBI Taxonomy" id="6945"/>
    <lineage>
        <taxon>Eukaryota</taxon>
        <taxon>Metazoa</taxon>
        <taxon>Ecdysozoa</taxon>
        <taxon>Arthropoda</taxon>
        <taxon>Chelicerata</taxon>
        <taxon>Arachnida</taxon>
        <taxon>Acari</taxon>
        <taxon>Parasitiformes</taxon>
        <taxon>Ixodida</taxon>
        <taxon>Ixodoidea</taxon>
        <taxon>Ixodidae</taxon>
        <taxon>Ixodinae</taxon>
        <taxon>Ixodes</taxon>
    </lineage>
</organism>
<name>B7P633_IXOSC</name>
<dbReference type="HOGENOM" id="CLU_2673828_0_0_1"/>